<evidence type="ECO:0000313" key="2">
    <source>
        <dbReference type="Proteomes" id="UP000020077"/>
    </source>
</evidence>
<proteinExistence type="predicted"/>
<dbReference type="EMBL" id="JDVG02000343">
    <property type="protein sequence ID" value="KFB72734.1"/>
    <property type="molecule type" value="Genomic_DNA"/>
</dbReference>
<sequence length="99" mass="11358">MNDALVLDARFHRLLVEIDQELASRIKELGCSHCDGKLHSAQYPRKPRGWQDGEVVSETRFSYCCDKCRRHTTPPSVRFLGRRVYSAAVRVITLRVGVE</sequence>
<evidence type="ECO:0000313" key="1">
    <source>
        <dbReference type="EMBL" id="KFB72734.1"/>
    </source>
</evidence>
<protein>
    <recommendedName>
        <fullName evidence="3">Mobile element protein</fullName>
    </recommendedName>
</protein>
<reference evidence="1 2" key="1">
    <citation type="submission" date="2014-02" db="EMBL/GenBank/DDBJ databases">
        <title>Expanding our view of genomic diversity in Candidatus Accumulibacter clades.</title>
        <authorList>
            <person name="Skennerton C.T."/>
            <person name="Barr J.J."/>
            <person name="Slater F.R."/>
            <person name="Bond P.L."/>
            <person name="Tyson G.W."/>
        </authorList>
    </citation>
    <scope>NUCLEOTIDE SEQUENCE [LARGE SCALE GENOMIC DNA]</scope>
    <source>
        <strain evidence="2">BA-91</strain>
    </source>
</reference>
<dbReference type="AlphaFoldDB" id="A0A080M6J4"/>
<accession>A0A080M6J4</accession>
<organism evidence="1 2">
    <name type="scientific">Candidatus Accumulibacter phosphatis</name>
    <dbReference type="NCBI Taxonomy" id="327160"/>
    <lineage>
        <taxon>Bacteria</taxon>
        <taxon>Pseudomonadati</taxon>
        <taxon>Pseudomonadota</taxon>
        <taxon>Betaproteobacteria</taxon>
        <taxon>Candidatus Accumulibacter</taxon>
    </lineage>
</organism>
<evidence type="ECO:0008006" key="3">
    <source>
        <dbReference type="Google" id="ProtNLM"/>
    </source>
</evidence>
<dbReference type="Proteomes" id="UP000020077">
    <property type="component" value="Unassembled WGS sequence"/>
</dbReference>
<gene>
    <name evidence="1" type="ORF">AW09_002057</name>
</gene>
<comment type="caution">
    <text evidence="1">The sequence shown here is derived from an EMBL/GenBank/DDBJ whole genome shotgun (WGS) entry which is preliminary data.</text>
</comment>
<name>A0A080M6J4_9PROT</name>